<evidence type="ECO:0000313" key="1">
    <source>
        <dbReference type="EMBL" id="SEH62788.1"/>
    </source>
</evidence>
<gene>
    <name evidence="1" type="ORF">SAMN04489835_2203</name>
</gene>
<dbReference type="AlphaFoldDB" id="A0A1H6JK84"/>
<name>A0A1H6JK84_MYCRU</name>
<proteinExistence type="predicted"/>
<dbReference type="EMBL" id="LT629971">
    <property type="protein sequence ID" value="SEH62788.1"/>
    <property type="molecule type" value="Genomic_DNA"/>
</dbReference>
<evidence type="ECO:0008006" key="3">
    <source>
        <dbReference type="Google" id="ProtNLM"/>
    </source>
</evidence>
<evidence type="ECO:0000313" key="2">
    <source>
        <dbReference type="Proteomes" id="UP000182915"/>
    </source>
</evidence>
<sequence length="83" mass="8929">MKFTVGDAVPDGTAVRLDAPVFDGATTYGLRIDHGGVVEYFYTAILDGRTYVQVTARMAPDFQAEPLLPDLLTKAVAAIRSPN</sequence>
<dbReference type="Proteomes" id="UP000182915">
    <property type="component" value="Chromosome I"/>
</dbReference>
<keyword evidence="2" id="KW-1185">Reference proteome</keyword>
<accession>A0A1H6JK84</accession>
<reference evidence="2" key="1">
    <citation type="submission" date="2016-10" db="EMBL/GenBank/DDBJ databases">
        <authorList>
            <person name="Varghese N."/>
            <person name="Submissions S."/>
        </authorList>
    </citation>
    <scope>NUCLEOTIDE SEQUENCE [LARGE SCALE GENOMIC DNA]</scope>
    <source>
        <strain evidence="2">DSM 45405</strain>
    </source>
</reference>
<organism evidence="1 2">
    <name type="scientific">Mycolicibacterium rutilum</name>
    <name type="common">Mycobacterium rutilum</name>
    <dbReference type="NCBI Taxonomy" id="370526"/>
    <lineage>
        <taxon>Bacteria</taxon>
        <taxon>Bacillati</taxon>
        <taxon>Actinomycetota</taxon>
        <taxon>Actinomycetes</taxon>
        <taxon>Mycobacteriales</taxon>
        <taxon>Mycobacteriaceae</taxon>
        <taxon>Mycolicibacterium</taxon>
    </lineage>
</organism>
<protein>
    <recommendedName>
        <fullName evidence="3">DUF5642 domain-containing protein</fullName>
    </recommendedName>
</protein>